<keyword evidence="1" id="KW-0732">Signal</keyword>
<feature type="chain" id="PRO_5019750904" description="Phytase-like domain-containing protein" evidence="1">
    <location>
        <begin position="18"/>
        <end position="377"/>
    </location>
</feature>
<evidence type="ECO:0000256" key="1">
    <source>
        <dbReference type="SAM" id="SignalP"/>
    </source>
</evidence>
<feature type="signal peptide" evidence="1">
    <location>
        <begin position="1"/>
        <end position="17"/>
    </location>
</feature>
<comment type="caution">
    <text evidence="3">The sequence shown here is derived from an EMBL/GenBank/DDBJ whole genome shotgun (WGS) entry which is preliminary data.</text>
</comment>
<gene>
    <name evidence="3" type="ORF">CLV91_1176</name>
</gene>
<dbReference type="PANTHER" id="PTHR37957">
    <property type="entry name" value="BLR7070 PROTEIN"/>
    <property type="match status" value="1"/>
</dbReference>
<evidence type="ECO:0000259" key="2">
    <source>
        <dbReference type="Pfam" id="PF13449"/>
    </source>
</evidence>
<organism evidence="3 4">
    <name type="scientific">Maribacter vaceletii</name>
    <dbReference type="NCBI Taxonomy" id="1206816"/>
    <lineage>
        <taxon>Bacteria</taxon>
        <taxon>Pseudomonadati</taxon>
        <taxon>Bacteroidota</taxon>
        <taxon>Flavobacteriia</taxon>
        <taxon>Flavobacteriales</taxon>
        <taxon>Flavobacteriaceae</taxon>
        <taxon>Maribacter</taxon>
    </lineage>
</organism>
<proteinExistence type="predicted"/>
<dbReference type="PANTHER" id="PTHR37957:SF1">
    <property type="entry name" value="PHYTASE-LIKE DOMAIN-CONTAINING PROTEIN"/>
    <property type="match status" value="1"/>
</dbReference>
<dbReference type="AlphaFoldDB" id="A0A495EDX5"/>
<dbReference type="InterPro" id="IPR027372">
    <property type="entry name" value="Phytase-like_dom"/>
</dbReference>
<dbReference type="EMBL" id="RBIQ01000007">
    <property type="protein sequence ID" value="RKR15094.1"/>
    <property type="molecule type" value="Genomic_DNA"/>
</dbReference>
<keyword evidence="4" id="KW-1185">Reference proteome</keyword>
<dbReference type="RefSeq" id="WP_121064867.1">
    <property type="nucleotide sequence ID" value="NZ_RBIQ01000007.1"/>
</dbReference>
<name>A0A495EDX5_9FLAO</name>
<evidence type="ECO:0000313" key="3">
    <source>
        <dbReference type="EMBL" id="RKR15094.1"/>
    </source>
</evidence>
<dbReference type="Pfam" id="PF13449">
    <property type="entry name" value="Phytase-like"/>
    <property type="match status" value="1"/>
</dbReference>
<protein>
    <recommendedName>
        <fullName evidence="2">Phytase-like domain-containing protein</fullName>
    </recommendedName>
</protein>
<accession>A0A495EDX5</accession>
<dbReference type="OrthoDB" id="9798539at2"/>
<reference evidence="3 4" key="1">
    <citation type="submission" date="2018-10" db="EMBL/GenBank/DDBJ databases">
        <title>Genomic Encyclopedia of Archaeal and Bacterial Type Strains, Phase II (KMG-II): from individual species to whole genera.</title>
        <authorList>
            <person name="Goeker M."/>
        </authorList>
    </citation>
    <scope>NUCLEOTIDE SEQUENCE [LARGE SCALE GENOMIC DNA]</scope>
    <source>
        <strain evidence="3 4">DSM 25230</strain>
    </source>
</reference>
<sequence>MRLLAIVFCAFSLIFLACSSSSGKVEKPKLETKETSINFIDEYIFPEKEFFKNTLVGGLSGIDYHNGTWYFICDDSKAPVRFYTAEIDYDLEGFNTLNLIDVVAFKGENGKPLPSGVADPESIRITKNNTIVWSSEGGVNSGINPFIREASFTGDFIRSFTLDTKFKVSSEENIGPRNNGVFEALSLDANAMGYWTATELPLKQDGAVPTTIEAVTPVRIINIDEEGNFGKEFVYELNSVPKPAINDTNLEVNGLVELLAYDTNKFLALERSFSSGYANGGNTVKIYSVDISNATNVSGVTSLEGAVYTASTKKLVFDFESIRSKLTNNTVDNIEGITFGPDFENGNRSLVVIADDNFSSFAPQLNQFIVLELENLE</sequence>
<dbReference type="Proteomes" id="UP000269412">
    <property type="component" value="Unassembled WGS sequence"/>
</dbReference>
<dbReference type="PROSITE" id="PS51257">
    <property type="entry name" value="PROKAR_LIPOPROTEIN"/>
    <property type="match status" value="1"/>
</dbReference>
<feature type="domain" description="Phytase-like" evidence="2">
    <location>
        <begin position="55"/>
        <end position="358"/>
    </location>
</feature>
<evidence type="ECO:0000313" key="4">
    <source>
        <dbReference type="Proteomes" id="UP000269412"/>
    </source>
</evidence>